<dbReference type="AlphaFoldDB" id="A0A3P3EBH8"/>
<accession>A0A3P3EBH8</accession>
<name>A0A3P3EBH8_9BURK</name>
<evidence type="ECO:0000259" key="1">
    <source>
        <dbReference type="Pfam" id="PF12281"/>
    </source>
</evidence>
<dbReference type="EMBL" id="RQXU01000020">
    <property type="protein sequence ID" value="RRH83714.1"/>
    <property type="molecule type" value="Genomic_DNA"/>
</dbReference>
<reference evidence="2 3" key="1">
    <citation type="submission" date="2018-11" db="EMBL/GenBank/DDBJ databases">
        <title>The genome of Variovorax sp T529.</title>
        <authorList>
            <person name="Gao J."/>
        </authorList>
    </citation>
    <scope>NUCLEOTIDE SEQUENCE [LARGE SCALE GENOMIC DNA]</scope>
    <source>
        <strain evidence="2 3">T529</strain>
    </source>
</reference>
<organism evidence="2 3">
    <name type="scientific">Variovorax beijingensis</name>
    <dbReference type="NCBI Taxonomy" id="2496117"/>
    <lineage>
        <taxon>Bacteria</taxon>
        <taxon>Pseudomonadati</taxon>
        <taxon>Pseudomonadota</taxon>
        <taxon>Betaproteobacteria</taxon>
        <taxon>Burkholderiales</taxon>
        <taxon>Comamonadaceae</taxon>
        <taxon>Variovorax</taxon>
    </lineage>
</organism>
<feature type="domain" description="Nucleotidyltransferase-like" evidence="1">
    <location>
        <begin position="3"/>
        <end position="58"/>
    </location>
</feature>
<dbReference type="Pfam" id="PF12281">
    <property type="entry name" value="NTP_transf_8"/>
    <property type="match status" value="1"/>
</dbReference>
<gene>
    <name evidence="2" type="ORF">EH244_24950</name>
</gene>
<comment type="caution">
    <text evidence="2">The sequence shown here is derived from an EMBL/GenBank/DDBJ whole genome shotgun (WGS) entry which is preliminary data.</text>
</comment>
<evidence type="ECO:0000313" key="2">
    <source>
        <dbReference type="EMBL" id="RRH83714.1"/>
    </source>
</evidence>
<evidence type="ECO:0000313" key="3">
    <source>
        <dbReference type="Proteomes" id="UP000271590"/>
    </source>
</evidence>
<dbReference type="InterPro" id="IPR058575">
    <property type="entry name" value="NTP_transf_8_dom"/>
</dbReference>
<sequence>MGVSTTGEMALMNTMHPLDFVDVKRALAKYPNRDPLKRSKDVLQAELVATLVRDYMPQYARSNSRCLLDLPLDSGSAWAGRCSLAPWTP</sequence>
<dbReference type="Proteomes" id="UP000271590">
    <property type="component" value="Unassembled WGS sequence"/>
</dbReference>
<protein>
    <recommendedName>
        <fullName evidence="1">Nucleotidyltransferase-like domain-containing protein</fullName>
    </recommendedName>
</protein>
<proteinExistence type="predicted"/>